<dbReference type="Pfam" id="PF07726">
    <property type="entry name" value="AAA_3"/>
    <property type="match status" value="1"/>
</dbReference>
<dbReference type="CDD" id="cd00009">
    <property type="entry name" value="AAA"/>
    <property type="match status" value="1"/>
</dbReference>
<dbReference type="AlphaFoldDB" id="A0A4R6TKB1"/>
<sequence>MSDVEGIQRLVEKHRALRDEIGKVIIGQEQVIEQILLSIYTGGHSLLIGVPGLAKTLMVHTVASALGLDFKRIQFTPDLMPSDILGSEVLDKERAFKFIEGPVFANIVLADEINRTPPKTQAALLEAMQERAVTITGVRHQLPLPYFVLATQNPIEQEGTYPLPEAQLDRFMFAIELKYPSVEEEIAVVQRTTGDATPDVQPLFDAQSLIDVQQLIRRVPVPENVVSYAVNLVNSTRPGLESTSDYVNQYVDWGAGPRASQNLVLGAKAHAAIHGKYSPDIEDVKAVSMGILRHRVLKNYKAEAEGISEEDIIGKLL</sequence>
<dbReference type="InterPro" id="IPR050764">
    <property type="entry name" value="CbbQ/NirQ/NorQ/GpvN"/>
</dbReference>
<organism evidence="6 7">
    <name type="scientific">Zeaxanthinibacter enoshimensis</name>
    <dbReference type="NCBI Taxonomy" id="392009"/>
    <lineage>
        <taxon>Bacteria</taxon>
        <taxon>Pseudomonadati</taxon>
        <taxon>Bacteroidota</taxon>
        <taxon>Flavobacteriia</taxon>
        <taxon>Flavobacteriales</taxon>
        <taxon>Flavobacteriaceae</taxon>
        <taxon>Zeaxanthinibacter</taxon>
    </lineage>
</organism>
<evidence type="ECO:0000256" key="3">
    <source>
        <dbReference type="ARBA" id="ARBA00061607"/>
    </source>
</evidence>
<dbReference type="Gene3D" id="1.10.8.80">
    <property type="entry name" value="Magnesium chelatase subunit I, C-Terminal domain"/>
    <property type="match status" value="1"/>
</dbReference>
<evidence type="ECO:0000259" key="5">
    <source>
        <dbReference type="Pfam" id="PF17863"/>
    </source>
</evidence>
<evidence type="ECO:0000313" key="7">
    <source>
        <dbReference type="Proteomes" id="UP000295468"/>
    </source>
</evidence>
<evidence type="ECO:0000259" key="4">
    <source>
        <dbReference type="Pfam" id="PF07726"/>
    </source>
</evidence>
<dbReference type="InterPro" id="IPR011703">
    <property type="entry name" value="ATPase_AAA-3"/>
</dbReference>
<keyword evidence="1" id="KW-0547">Nucleotide-binding</keyword>
<reference evidence="6 7" key="1">
    <citation type="submission" date="2019-03" db="EMBL/GenBank/DDBJ databases">
        <title>Genomic Encyclopedia of Archaeal and Bacterial Type Strains, Phase II (KMG-II): from individual species to whole genera.</title>
        <authorList>
            <person name="Goeker M."/>
        </authorList>
    </citation>
    <scope>NUCLEOTIDE SEQUENCE [LARGE SCALE GENOMIC DNA]</scope>
    <source>
        <strain evidence="6 7">DSM 18435</strain>
    </source>
</reference>
<dbReference type="EMBL" id="SNYI01000002">
    <property type="protein sequence ID" value="TDQ30872.1"/>
    <property type="molecule type" value="Genomic_DNA"/>
</dbReference>
<dbReference type="Gene3D" id="3.40.50.300">
    <property type="entry name" value="P-loop containing nucleotide triphosphate hydrolases"/>
    <property type="match status" value="1"/>
</dbReference>
<keyword evidence="7" id="KW-1185">Reference proteome</keyword>
<evidence type="ECO:0000256" key="1">
    <source>
        <dbReference type="ARBA" id="ARBA00022741"/>
    </source>
</evidence>
<accession>A0A4R6TKB1</accession>
<keyword evidence="2" id="KW-0067">ATP-binding</keyword>
<protein>
    <submittedName>
        <fullName evidence="6">MoxR-like ATPase</fullName>
    </submittedName>
</protein>
<gene>
    <name evidence="6" type="ORF">CLV82_1568</name>
</gene>
<dbReference type="Proteomes" id="UP000295468">
    <property type="component" value="Unassembled WGS sequence"/>
</dbReference>
<dbReference type="PANTHER" id="PTHR42759:SF1">
    <property type="entry name" value="MAGNESIUM-CHELATASE SUBUNIT CHLD"/>
    <property type="match status" value="1"/>
</dbReference>
<dbReference type="Pfam" id="PF17863">
    <property type="entry name" value="AAA_lid_2"/>
    <property type="match status" value="1"/>
</dbReference>
<dbReference type="InterPro" id="IPR041628">
    <property type="entry name" value="ChlI/MoxR_AAA_lid"/>
</dbReference>
<comment type="similarity">
    <text evidence="3">Belongs to the MoxR family.</text>
</comment>
<comment type="caution">
    <text evidence="6">The sequence shown here is derived from an EMBL/GenBank/DDBJ whole genome shotgun (WGS) entry which is preliminary data.</text>
</comment>
<proteinExistence type="inferred from homology"/>
<dbReference type="PIRSF" id="PIRSF002849">
    <property type="entry name" value="AAA_ATPase_chaperone_MoxR_prd"/>
    <property type="match status" value="1"/>
</dbReference>
<dbReference type="PANTHER" id="PTHR42759">
    <property type="entry name" value="MOXR FAMILY PROTEIN"/>
    <property type="match status" value="1"/>
</dbReference>
<name>A0A4R6TKB1_9FLAO</name>
<dbReference type="GO" id="GO:0005524">
    <property type="term" value="F:ATP binding"/>
    <property type="evidence" value="ECO:0007669"/>
    <property type="project" value="UniProtKB-KW"/>
</dbReference>
<dbReference type="FunFam" id="3.40.50.300:FF:000640">
    <property type="entry name" value="MoxR family ATPase"/>
    <property type="match status" value="1"/>
</dbReference>
<evidence type="ECO:0000256" key="2">
    <source>
        <dbReference type="ARBA" id="ARBA00022840"/>
    </source>
</evidence>
<dbReference type="OrthoDB" id="9808397at2"/>
<dbReference type="InterPro" id="IPR027417">
    <property type="entry name" value="P-loop_NTPase"/>
</dbReference>
<dbReference type="RefSeq" id="WP_133643744.1">
    <property type="nucleotide sequence ID" value="NZ_SNYI01000002.1"/>
</dbReference>
<dbReference type="SUPFAM" id="SSF52540">
    <property type="entry name" value="P-loop containing nucleoside triphosphate hydrolases"/>
    <property type="match status" value="1"/>
</dbReference>
<feature type="domain" description="ChlI/MoxR AAA lid" evidence="5">
    <location>
        <begin position="247"/>
        <end position="313"/>
    </location>
</feature>
<dbReference type="GO" id="GO:0016887">
    <property type="term" value="F:ATP hydrolysis activity"/>
    <property type="evidence" value="ECO:0007669"/>
    <property type="project" value="InterPro"/>
</dbReference>
<feature type="domain" description="ATPase AAA-3" evidence="4">
    <location>
        <begin position="44"/>
        <end position="173"/>
    </location>
</feature>
<evidence type="ECO:0000313" key="6">
    <source>
        <dbReference type="EMBL" id="TDQ30872.1"/>
    </source>
</evidence>